<dbReference type="EMBL" id="BTGU01000052">
    <property type="protein sequence ID" value="GMN54591.1"/>
    <property type="molecule type" value="Genomic_DNA"/>
</dbReference>
<organism evidence="2 3">
    <name type="scientific">Ficus carica</name>
    <name type="common">Common fig</name>
    <dbReference type="NCBI Taxonomy" id="3494"/>
    <lineage>
        <taxon>Eukaryota</taxon>
        <taxon>Viridiplantae</taxon>
        <taxon>Streptophyta</taxon>
        <taxon>Embryophyta</taxon>
        <taxon>Tracheophyta</taxon>
        <taxon>Spermatophyta</taxon>
        <taxon>Magnoliopsida</taxon>
        <taxon>eudicotyledons</taxon>
        <taxon>Gunneridae</taxon>
        <taxon>Pentapetalae</taxon>
        <taxon>rosids</taxon>
        <taxon>fabids</taxon>
        <taxon>Rosales</taxon>
        <taxon>Moraceae</taxon>
        <taxon>Ficeae</taxon>
        <taxon>Ficus</taxon>
    </lineage>
</organism>
<reference evidence="2" key="1">
    <citation type="submission" date="2023-07" db="EMBL/GenBank/DDBJ databases">
        <title>draft genome sequence of fig (Ficus carica).</title>
        <authorList>
            <person name="Takahashi T."/>
            <person name="Nishimura K."/>
        </authorList>
    </citation>
    <scope>NUCLEOTIDE SEQUENCE</scope>
</reference>
<dbReference type="GO" id="GO:0030246">
    <property type="term" value="F:carbohydrate binding"/>
    <property type="evidence" value="ECO:0007669"/>
    <property type="project" value="InterPro"/>
</dbReference>
<sequence length="210" mass="23522">MGSNCHTVCARDLTITWANDCRYWRWCCDGASYVAELIQVWWLEVRGSYDTRCLPCGNSSCEGEVSFLVKLKHNACGWNLPVKIAVCLPNGTRKEICVNLSNRPKEQWFEISAGRFKGNAARGIGTARERIAAREKHAAKEQRAAEESNAAARETDVAKGKIAAKGERATKQLDAAEDRNVAAKEEIVAKDGKRLLLERRGRRELHMCEK</sequence>
<dbReference type="Pfam" id="PF14299">
    <property type="entry name" value="PP2"/>
    <property type="match status" value="1"/>
</dbReference>
<gene>
    <name evidence="2" type="ORF">TIFTF001_023718</name>
</gene>
<comment type="caution">
    <text evidence="2">The sequence shown here is derived from an EMBL/GenBank/DDBJ whole genome shotgun (WGS) entry which is preliminary data.</text>
</comment>
<proteinExistence type="predicted"/>
<feature type="compositionally biased region" description="Basic and acidic residues" evidence="1">
    <location>
        <begin position="153"/>
        <end position="179"/>
    </location>
</feature>
<evidence type="ECO:0000313" key="3">
    <source>
        <dbReference type="Proteomes" id="UP001187192"/>
    </source>
</evidence>
<dbReference type="PANTHER" id="PTHR48478:SF1">
    <property type="entry name" value="LECTIN-LIKE"/>
    <property type="match status" value="1"/>
</dbReference>
<dbReference type="InterPro" id="IPR052147">
    <property type="entry name" value="PP2-like/Lectin"/>
</dbReference>
<keyword evidence="3" id="KW-1185">Reference proteome</keyword>
<dbReference type="PANTHER" id="PTHR48478">
    <property type="entry name" value="LECTIN-LIKE"/>
    <property type="match status" value="1"/>
</dbReference>
<name>A0AA88B088_FICCA</name>
<accession>A0AA88B088</accession>
<dbReference type="InterPro" id="IPR025886">
    <property type="entry name" value="PP2-like"/>
</dbReference>
<dbReference type="AlphaFoldDB" id="A0AA88B088"/>
<dbReference type="Proteomes" id="UP001187192">
    <property type="component" value="Unassembled WGS sequence"/>
</dbReference>
<protein>
    <submittedName>
        <fullName evidence="2">Uncharacterized protein</fullName>
    </submittedName>
</protein>
<evidence type="ECO:0000313" key="2">
    <source>
        <dbReference type="EMBL" id="GMN54591.1"/>
    </source>
</evidence>
<feature type="region of interest" description="Disordered" evidence="1">
    <location>
        <begin position="141"/>
        <end position="179"/>
    </location>
</feature>
<evidence type="ECO:0000256" key="1">
    <source>
        <dbReference type="SAM" id="MobiDB-lite"/>
    </source>
</evidence>
<dbReference type="Gramene" id="FCD_00029808-RA">
    <property type="protein sequence ID" value="FCD_00029808-RA:cds"/>
    <property type="gene ID" value="FCD_00029808"/>
</dbReference>